<protein>
    <submittedName>
        <fullName evidence="1">Type II toxin-antitoxin system RelE/ParE family toxin</fullName>
    </submittedName>
</protein>
<dbReference type="EMBL" id="JBHRVD010000001">
    <property type="protein sequence ID" value="MFC3324287.1"/>
    <property type="molecule type" value="Genomic_DNA"/>
</dbReference>
<organism evidence="1 2">
    <name type="scientific">Mesorhizobium cantuariense</name>
    <dbReference type="NCBI Taxonomy" id="1300275"/>
    <lineage>
        <taxon>Bacteria</taxon>
        <taxon>Pseudomonadati</taxon>
        <taxon>Pseudomonadota</taxon>
        <taxon>Alphaproteobacteria</taxon>
        <taxon>Hyphomicrobiales</taxon>
        <taxon>Phyllobacteriaceae</taxon>
        <taxon>Mesorhizobium</taxon>
    </lineage>
</organism>
<evidence type="ECO:0000313" key="2">
    <source>
        <dbReference type="Proteomes" id="UP001595648"/>
    </source>
</evidence>
<dbReference type="InterPro" id="IPR009387">
    <property type="entry name" value="HigB-2"/>
</dbReference>
<dbReference type="RefSeq" id="WP_378981044.1">
    <property type="nucleotide sequence ID" value="NZ_JBHRVD010000001.1"/>
</dbReference>
<comment type="caution">
    <text evidence="1">The sequence shown here is derived from an EMBL/GenBank/DDBJ whole genome shotgun (WGS) entry which is preliminary data.</text>
</comment>
<sequence>MSQEDIEDFVDHIAANPDDGEEIVGTGGCRKVRFAIRGNNKGKSGGVRTITFYTGNDLPVFLITVFGKSQKVNLTKAERNSLKKLTTAIVDEYAMRGSSACRRWRKSMSKKVFDQIAEGLQEALAIARGEAEPYKLHIPAEIDVKAIRTKTGLSQKDFASTFGFGFDQLKQWEQGRSRPVQAMRAYLLLINSRPVEMVNALRDLHSEIVNEPSVRKVG</sequence>
<dbReference type="SUPFAM" id="SSF47413">
    <property type="entry name" value="lambda repressor-like DNA-binding domains"/>
    <property type="match status" value="1"/>
</dbReference>
<proteinExistence type="predicted"/>
<dbReference type="Proteomes" id="UP001595648">
    <property type="component" value="Unassembled WGS sequence"/>
</dbReference>
<dbReference type="Pfam" id="PF06296">
    <property type="entry name" value="RelE"/>
    <property type="match status" value="1"/>
</dbReference>
<accession>A0ABV7MT79</accession>
<dbReference type="InterPro" id="IPR001387">
    <property type="entry name" value="Cro/C1-type_HTH"/>
</dbReference>
<keyword evidence="2" id="KW-1185">Reference proteome</keyword>
<dbReference type="Gene3D" id="1.10.260.40">
    <property type="entry name" value="lambda repressor-like DNA-binding domains"/>
    <property type="match status" value="1"/>
</dbReference>
<dbReference type="InterPro" id="IPR010982">
    <property type="entry name" value="Lambda_DNA-bd_dom_sf"/>
</dbReference>
<reference evidence="2" key="1">
    <citation type="journal article" date="2019" name="Int. J. Syst. Evol. Microbiol.">
        <title>The Global Catalogue of Microorganisms (GCM) 10K type strain sequencing project: providing services to taxonomists for standard genome sequencing and annotation.</title>
        <authorList>
            <consortium name="The Broad Institute Genomics Platform"/>
            <consortium name="The Broad Institute Genome Sequencing Center for Infectious Disease"/>
            <person name="Wu L."/>
            <person name="Ma J."/>
        </authorList>
    </citation>
    <scope>NUCLEOTIDE SEQUENCE [LARGE SCALE GENOMIC DNA]</scope>
    <source>
        <strain evidence="2">ICMP 19515</strain>
    </source>
</reference>
<evidence type="ECO:0000313" key="1">
    <source>
        <dbReference type="EMBL" id="MFC3324287.1"/>
    </source>
</evidence>
<gene>
    <name evidence="1" type="ORF">ACFOJ9_21345</name>
</gene>
<name>A0ABV7MT79_9HYPH</name>
<dbReference type="CDD" id="cd00093">
    <property type="entry name" value="HTH_XRE"/>
    <property type="match status" value="1"/>
</dbReference>